<evidence type="ECO:0000313" key="2">
    <source>
        <dbReference type="EMBL" id="SIN87164.1"/>
    </source>
</evidence>
<evidence type="ECO:0000259" key="1">
    <source>
        <dbReference type="Pfam" id="PF24720"/>
    </source>
</evidence>
<organism evidence="2 3">
    <name type="scientific">Vreelandella aquamarina</name>
    <dbReference type="NCBI Taxonomy" id="77097"/>
    <lineage>
        <taxon>Bacteria</taxon>
        <taxon>Pseudomonadati</taxon>
        <taxon>Pseudomonadota</taxon>
        <taxon>Gammaproteobacteria</taxon>
        <taxon>Oceanospirillales</taxon>
        <taxon>Halomonadaceae</taxon>
        <taxon>Vreelandella</taxon>
    </lineage>
</organism>
<reference evidence="2 3" key="1">
    <citation type="submission" date="2016-11" db="EMBL/GenBank/DDBJ databases">
        <authorList>
            <person name="Jaros S."/>
            <person name="Januszkiewicz K."/>
            <person name="Wedrychowicz H."/>
        </authorList>
    </citation>
    <scope>NUCLEOTIDE SEQUENCE [LARGE SCALE GENOMIC DNA]</scope>
    <source>
        <strain evidence="2 3">ACAM 239</strain>
    </source>
</reference>
<dbReference type="InterPro" id="IPR056090">
    <property type="entry name" value="DUF7673"/>
</dbReference>
<dbReference type="Pfam" id="PF24720">
    <property type="entry name" value="DUF7673"/>
    <property type="match status" value="1"/>
</dbReference>
<protein>
    <recommendedName>
        <fullName evidence="1">DUF7673 domain-containing protein</fullName>
    </recommendedName>
</protein>
<name>A0A1N6EW01_9GAMM</name>
<dbReference type="EMBL" id="FSQX01000002">
    <property type="protein sequence ID" value="SIN87164.1"/>
    <property type="molecule type" value="Genomic_DNA"/>
</dbReference>
<accession>A0A1N6EW01</accession>
<sequence>MTTVRMDDITTQALERLVAVALSDTGQSRRCADFLLAWYNAAENGGFDLTTLWGMDDELASACGVVFLWVASHRAYPDDLGYGEVFQRIWALWRAGSEQAG</sequence>
<dbReference type="Proteomes" id="UP000185024">
    <property type="component" value="Unassembled WGS sequence"/>
</dbReference>
<gene>
    <name evidence="2" type="ORF">SAMN05878438_3724</name>
</gene>
<dbReference type="RefSeq" id="WP_074211835.1">
    <property type="nucleotide sequence ID" value="NZ_FSQX01000002.1"/>
</dbReference>
<evidence type="ECO:0000313" key="3">
    <source>
        <dbReference type="Proteomes" id="UP000185024"/>
    </source>
</evidence>
<proteinExistence type="predicted"/>
<feature type="domain" description="DUF7673" evidence="1">
    <location>
        <begin position="12"/>
        <end position="94"/>
    </location>
</feature>
<dbReference type="AlphaFoldDB" id="A0A1N6EW01"/>